<protein>
    <submittedName>
        <fullName evidence="1">Uncharacterized protein</fullName>
    </submittedName>
</protein>
<reference evidence="1" key="1">
    <citation type="submission" date="2018-05" db="EMBL/GenBank/DDBJ databases">
        <authorList>
            <person name="Lanie J.A."/>
            <person name="Ng W.-L."/>
            <person name="Kazmierczak K.M."/>
            <person name="Andrzejewski T.M."/>
            <person name="Davidsen T.M."/>
            <person name="Wayne K.J."/>
            <person name="Tettelin H."/>
            <person name="Glass J.I."/>
            <person name="Rusch D."/>
            <person name="Podicherti R."/>
            <person name="Tsui H.-C.T."/>
            <person name="Winkler M.E."/>
        </authorList>
    </citation>
    <scope>NUCLEOTIDE SEQUENCE</scope>
</reference>
<proteinExistence type="predicted"/>
<name>A0A383BDU4_9ZZZZ</name>
<accession>A0A383BDU4</accession>
<evidence type="ECO:0000313" key="1">
    <source>
        <dbReference type="EMBL" id="SVE17595.1"/>
    </source>
</evidence>
<organism evidence="1">
    <name type="scientific">marine metagenome</name>
    <dbReference type="NCBI Taxonomy" id="408172"/>
    <lineage>
        <taxon>unclassified sequences</taxon>
        <taxon>metagenomes</taxon>
        <taxon>ecological metagenomes</taxon>
    </lineage>
</organism>
<sequence length="34" mass="3962">MRAWFAITGYLGYIPSGEFNVYLMNMEIISLCEK</sequence>
<gene>
    <name evidence="1" type="ORF">METZ01_LOCUS470449</name>
</gene>
<dbReference type="AlphaFoldDB" id="A0A383BDU4"/>
<dbReference type="EMBL" id="UINC01199256">
    <property type="protein sequence ID" value="SVE17595.1"/>
    <property type="molecule type" value="Genomic_DNA"/>
</dbReference>